<protein>
    <submittedName>
        <fullName evidence="2">Uncharacterized protein</fullName>
    </submittedName>
</protein>
<evidence type="ECO:0000313" key="3">
    <source>
        <dbReference type="Proteomes" id="UP000314294"/>
    </source>
</evidence>
<sequence length="79" mass="9448">MEQMKRQMIQKDERVYMKESENGRKEREEGKKTQREERSSEEEEEEEAKSFPPPYSAHCHASLQKSQLEHISPDRLQLA</sequence>
<dbReference type="Proteomes" id="UP000314294">
    <property type="component" value="Unassembled WGS sequence"/>
</dbReference>
<comment type="caution">
    <text evidence="2">The sequence shown here is derived from an EMBL/GenBank/DDBJ whole genome shotgun (WGS) entry which is preliminary data.</text>
</comment>
<name>A0A4Z2ISL0_9TELE</name>
<accession>A0A4Z2ISL0</accession>
<feature type="region of interest" description="Disordered" evidence="1">
    <location>
        <begin position="1"/>
        <end position="79"/>
    </location>
</feature>
<proteinExistence type="predicted"/>
<organism evidence="2 3">
    <name type="scientific">Liparis tanakae</name>
    <name type="common">Tanaka's snailfish</name>
    <dbReference type="NCBI Taxonomy" id="230148"/>
    <lineage>
        <taxon>Eukaryota</taxon>
        <taxon>Metazoa</taxon>
        <taxon>Chordata</taxon>
        <taxon>Craniata</taxon>
        <taxon>Vertebrata</taxon>
        <taxon>Euteleostomi</taxon>
        <taxon>Actinopterygii</taxon>
        <taxon>Neopterygii</taxon>
        <taxon>Teleostei</taxon>
        <taxon>Neoteleostei</taxon>
        <taxon>Acanthomorphata</taxon>
        <taxon>Eupercaria</taxon>
        <taxon>Perciformes</taxon>
        <taxon>Cottioidei</taxon>
        <taxon>Cottales</taxon>
        <taxon>Liparidae</taxon>
        <taxon>Liparis</taxon>
    </lineage>
</organism>
<dbReference type="AlphaFoldDB" id="A0A4Z2ISL0"/>
<evidence type="ECO:0000256" key="1">
    <source>
        <dbReference type="SAM" id="MobiDB-lite"/>
    </source>
</evidence>
<evidence type="ECO:0000313" key="2">
    <source>
        <dbReference type="EMBL" id="TNN80757.1"/>
    </source>
</evidence>
<reference evidence="2 3" key="1">
    <citation type="submission" date="2019-03" db="EMBL/GenBank/DDBJ databases">
        <title>First draft genome of Liparis tanakae, snailfish: a comprehensive survey of snailfish specific genes.</title>
        <authorList>
            <person name="Kim W."/>
            <person name="Song I."/>
            <person name="Jeong J.-H."/>
            <person name="Kim D."/>
            <person name="Kim S."/>
            <person name="Ryu S."/>
            <person name="Song J.Y."/>
            <person name="Lee S.K."/>
        </authorList>
    </citation>
    <scope>NUCLEOTIDE SEQUENCE [LARGE SCALE GENOMIC DNA]</scope>
    <source>
        <tissue evidence="2">Muscle</tissue>
    </source>
</reference>
<gene>
    <name evidence="2" type="ORF">EYF80_008991</name>
</gene>
<keyword evidence="3" id="KW-1185">Reference proteome</keyword>
<dbReference type="EMBL" id="SRLO01000051">
    <property type="protein sequence ID" value="TNN80757.1"/>
    <property type="molecule type" value="Genomic_DNA"/>
</dbReference>
<feature type="compositionally biased region" description="Basic and acidic residues" evidence="1">
    <location>
        <begin position="9"/>
        <end position="38"/>
    </location>
</feature>